<sequence length="287" mass="31305">MWRVVHFPLRCISLRHIGSFAKVKCGAGKAFVNQDYASGATALPAVNLALRVISPCREFPATQVGVELPDHCDPCVLWREYYSFDHCRPYYHNLLTNTTTFEPPPGFMTRFALFYRRQGRYVDGETRVYQQVTAEGSGGSDKSAPEGPGGEGGTGDPPGEGGSLTTKQKLAAYGGGGLLLYLIVHNILLACIFFSLYFLHVDLVGVARSYGFRVGSDKTESGHGDNDAVDTRKSPSFWATLGVSVVLNKLLVPLEVAATLMMAPVLVPRLQPFAARIIPRIKSFMKG</sequence>
<feature type="domain" description="WW" evidence="3">
    <location>
        <begin position="78"/>
        <end position="106"/>
    </location>
</feature>
<keyword evidence="2" id="KW-1133">Transmembrane helix</keyword>
<organism evidence="4 5">
    <name type="scientific">Trypanosoma rangeli SC58</name>
    <dbReference type="NCBI Taxonomy" id="429131"/>
    <lineage>
        <taxon>Eukaryota</taxon>
        <taxon>Discoba</taxon>
        <taxon>Euglenozoa</taxon>
        <taxon>Kinetoplastea</taxon>
        <taxon>Metakinetoplastina</taxon>
        <taxon>Trypanosomatida</taxon>
        <taxon>Trypanosomatidae</taxon>
        <taxon>Trypanosoma</taxon>
        <taxon>Herpetosoma</taxon>
    </lineage>
</organism>
<dbReference type="PROSITE" id="PS01159">
    <property type="entry name" value="WW_DOMAIN_1"/>
    <property type="match status" value="1"/>
</dbReference>
<evidence type="ECO:0000259" key="3">
    <source>
        <dbReference type="PROSITE" id="PS50020"/>
    </source>
</evidence>
<keyword evidence="2" id="KW-0472">Membrane</keyword>
<feature type="region of interest" description="Disordered" evidence="1">
    <location>
        <begin position="132"/>
        <end position="163"/>
    </location>
</feature>
<dbReference type="Gene3D" id="2.20.70.10">
    <property type="match status" value="1"/>
</dbReference>
<keyword evidence="5" id="KW-1185">Reference proteome</keyword>
<keyword evidence="2" id="KW-0812">Transmembrane</keyword>
<dbReference type="InterPro" id="IPR001202">
    <property type="entry name" value="WW_dom"/>
</dbReference>
<gene>
    <name evidence="4" type="ORF">TRSC58_04459</name>
</gene>
<proteinExistence type="predicted"/>
<feature type="compositionally biased region" description="Gly residues" evidence="1">
    <location>
        <begin position="147"/>
        <end position="162"/>
    </location>
</feature>
<evidence type="ECO:0000313" key="5">
    <source>
        <dbReference type="Proteomes" id="UP000031737"/>
    </source>
</evidence>
<comment type="caution">
    <text evidence="4">The sequence shown here is derived from an EMBL/GenBank/DDBJ whole genome shotgun (WGS) entry which is preliminary data.</text>
</comment>
<dbReference type="EMBL" id="AUPL01004459">
    <property type="protein sequence ID" value="ESL07848.1"/>
    <property type="molecule type" value="Genomic_DNA"/>
</dbReference>
<feature type="transmembrane region" description="Helical" evidence="2">
    <location>
        <begin position="178"/>
        <end position="199"/>
    </location>
</feature>
<dbReference type="Proteomes" id="UP000031737">
    <property type="component" value="Unassembled WGS sequence"/>
</dbReference>
<dbReference type="AlphaFoldDB" id="A0A061IXH3"/>
<evidence type="ECO:0000256" key="1">
    <source>
        <dbReference type="SAM" id="MobiDB-lite"/>
    </source>
</evidence>
<dbReference type="CDD" id="cd00201">
    <property type="entry name" value="WW"/>
    <property type="match status" value="1"/>
</dbReference>
<dbReference type="OrthoDB" id="271304at2759"/>
<accession>A0A061IXH3</accession>
<protein>
    <recommendedName>
        <fullName evidence="3">WW domain-containing protein</fullName>
    </recommendedName>
</protein>
<dbReference type="PROSITE" id="PS50020">
    <property type="entry name" value="WW_DOMAIN_2"/>
    <property type="match status" value="1"/>
</dbReference>
<dbReference type="VEuPathDB" id="TriTrypDB:TRSC58_04459"/>
<name>A0A061IXH3_TRYRA</name>
<evidence type="ECO:0000256" key="2">
    <source>
        <dbReference type="SAM" id="Phobius"/>
    </source>
</evidence>
<reference evidence="4 5" key="1">
    <citation type="submission" date="2013-07" db="EMBL/GenBank/DDBJ databases">
        <authorList>
            <person name="Stoco P.H."/>
            <person name="Wagner G."/>
            <person name="Gerber A."/>
            <person name="Zaha A."/>
            <person name="Thompson C."/>
            <person name="Bartholomeu D.C."/>
            <person name="Luckemeyer D.D."/>
            <person name="Bahia D."/>
            <person name="Loreto E."/>
            <person name="Prestes E.B."/>
            <person name="Lima F.M."/>
            <person name="Rodrigues-Luiz G."/>
            <person name="Vallejo G.A."/>
            <person name="Filho J.F."/>
            <person name="Monteiro K.M."/>
            <person name="Tyler K.M."/>
            <person name="de Almeida L.G."/>
            <person name="Ortiz M.F."/>
            <person name="Siervo M.A."/>
            <person name="de Moraes M.H."/>
            <person name="Cunha O.L."/>
            <person name="Mendonca-Neto R."/>
            <person name="Silva R."/>
            <person name="Teixeira S.M."/>
            <person name="Murta S.M."/>
            <person name="Sincero T.C."/>
            <person name="Mendes T.A."/>
            <person name="Urmenyi T.P."/>
            <person name="Silva V.G."/>
            <person name="da Rocha W.D."/>
            <person name="Andersson B."/>
            <person name="Romanha A.J."/>
            <person name="Steindel M."/>
            <person name="de Vasconcelos A.T."/>
            <person name="Grisard E.C."/>
        </authorList>
    </citation>
    <scope>NUCLEOTIDE SEQUENCE [LARGE SCALE GENOMIC DNA]</scope>
    <source>
        <strain evidence="4 5">SC58</strain>
    </source>
</reference>
<evidence type="ECO:0000313" key="4">
    <source>
        <dbReference type="EMBL" id="ESL07848.1"/>
    </source>
</evidence>